<protein>
    <recommendedName>
        <fullName evidence="11">NADH-quinone oxidoreductase subunit</fullName>
        <ecNumber evidence="11">7.1.1.-</ecNumber>
    </recommendedName>
</protein>
<evidence type="ECO:0000313" key="14">
    <source>
        <dbReference type="Proteomes" id="UP001302274"/>
    </source>
</evidence>
<evidence type="ECO:0000256" key="1">
    <source>
        <dbReference type="ARBA" id="ARBA00004370"/>
    </source>
</evidence>
<keyword evidence="4" id="KW-1003">Cell membrane</keyword>
<comment type="function">
    <text evidence="11">NDH-1 shuttles electrons from NADH, via FMN and iron-sulfur (Fe-S) centers, to quinones in the respiratory chain.</text>
</comment>
<accession>A0ABU5VP43</accession>
<comment type="catalytic activity">
    <reaction evidence="11">
        <text>a quinone + NADH + 5 H(+)(in) = a quinol + NAD(+) + 4 H(+)(out)</text>
        <dbReference type="Rhea" id="RHEA:57888"/>
        <dbReference type="ChEBI" id="CHEBI:15378"/>
        <dbReference type="ChEBI" id="CHEBI:24646"/>
        <dbReference type="ChEBI" id="CHEBI:57540"/>
        <dbReference type="ChEBI" id="CHEBI:57945"/>
        <dbReference type="ChEBI" id="CHEBI:132124"/>
    </reaction>
</comment>
<keyword evidence="5 11" id="KW-0812">Transmembrane</keyword>
<dbReference type="GO" id="GO:0050136">
    <property type="term" value="F:NADH dehydrogenase (quinone) (non-electrogenic) activity"/>
    <property type="evidence" value="ECO:0007669"/>
    <property type="project" value="UniProtKB-EC"/>
</dbReference>
<feature type="transmembrane region" description="Helical" evidence="12">
    <location>
        <begin position="60"/>
        <end position="80"/>
    </location>
</feature>
<evidence type="ECO:0000256" key="2">
    <source>
        <dbReference type="ARBA" id="ARBA00008472"/>
    </source>
</evidence>
<keyword evidence="6 11" id="KW-0874">Quinone</keyword>
<evidence type="ECO:0000313" key="13">
    <source>
        <dbReference type="EMBL" id="MEA9354766.1"/>
    </source>
</evidence>
<keyword evidence="13" id="KW-0560">Oxidoreductase</keyword>
<gene>
    <name evidence="13" type="primary">ndhC</name>
    <name evidence="13" type="ORF">SHI21_01040</name>
</gene>
<dbReference type="Gene3D" id="1.20.58.1610">
    <property type="entry name" value="NADH:ubiquinone/plastoquinone oxidoreductase, chain 3"/>
    <property type="match status" value="1"/>
</dbReference>
<dbReference type="Pfam" id="PF00507">
    <property type="entry name" value="Oxidored_q4"/>
    <property type="match status" value="1"/>
</dbReference>
<evidence type="ECO:0000256" key="7">
    <source>
        <dbReference type="ARBA" id="ARBA00022967"/>
    </source>
</evidence>
<dbReference type="InterPro" id="IPR000440">
    <property type="entry name" value="NADH_UbQ/plastoQ_OxRdtase_su3"/>
</dbReference>
<evidence type="ECO:0000256" key="12">
    <source>
        <dbReference type="SAM" id="Phobius"/>
    </source>
</evidence>
<proteinExistence type="inferred from homology"/>
<comment type="subcellular location">
    <subcellularLocation>
        <location evidence="11">Cell membrane</location>
        <topology evidence="11">Multi-pass membrane protein</topology>
    </subcellularLocation>
    <subcellularLocation>
        <location evidence="1">Membrane</location>
    </subcellularLocation>
</comment>
<name>A0ABU5VP43_9BACT</name>
<dbReference type="PANTHER" id="PTHR11058:SF22">
    <property type="entry name" value="NADH-QUINONE OXIDOREDUCTASE SUBUNIT A"/>
    <property type="match status" value="1"/>
</dbReference>
<organism evidence="13 14">
    <name type="scientific">Bacteriovorax antarcticus</name>
    <dbReference type="NCBI Taxonomy" id="3088717"/>
    <lineage>
        <taxon>Bacteria</taxon>
        <taxon>Pseudomonadati</taxon>
        <taxon>Bdellovibrionota</taxon>
        <taxon>Bacteriovoracia</taxon>
        <taxon>Bacteriovoracales</taxon>
        <taxon>Bacteriovoracaceae</taxon>
        <taxon>Bacteriovorax</taxon>
    </lineage>
</organism>
<feature type="transmembrane region" description="Helical" evidence="12">
    <location>
        <begin position="6"/>
        <end position="29"/>
    </location>
</feature>
<comment type="caution">
    <text evidence="13">The sequence shown here is derived from an EMBL/GenBank/DDBJ whole genome shotgun (WGS) entry which is preliminary data.</text>
</comment>
<dbReference type="RefSeq" id="WP_323574249.1">
    <property type="nucleotide sequence ID" value="NZ_JAYGJQ010000001.1"/>
</dbReference>
<dbReference type="PANTHER" id="PTHR11058">
    <property type="entry name" value="NADH-UBIQUINONE OXIDOREDUCTASE CHAIN 3"/>
    <property type="match status" value="1"/>
</dbReference>
<dbReference type="EMBL" id="JAYGJQ010000001">
    <property type="protein sequence ID" value="MEA9354766.1"/>
    <property type="molecule type" value="Genomic_DNA"/>
</dbReference>
<keyword evidence="14" id="KW-1185">Reference proteome</keyword>
<evidence type="ECO:0000256" key="4">
    <source>
        <dbReference type="ARBA" id="ARBA00022475"/>
    </source>
</evidence>
<evidence type="ECO:0000256" key="10">
    <source>
        <dbReference type="ARBA" id="ARBA00023136"/>
    </source>
</evidence>
<feature type="transmembrane region" description="Helical" evidence="12">
    <location>
        <begin position="92"/>
        <end position="111"/>
    </location>
</feature>
<dbReference type="InterPro" id="IPR038430">
    <property type="entry name" value="NDAH_ubi_oxred_su3_sf"/>
</dbReference>
<dbReference type="Proteomes" id="UP001302274">
    <property type="component" value="Unassembled WGS sequence"/>
</dbReference>
<keyword evidence="7" id="KW-1278">Translocase</keyword>
<keyword evidence="10 12" id="KW-0472">Membrane</keyword>
<evidence type="ECO:0000256" key="8">
    <source>
        <dbReference type="ARBA" id="ARBA00022989"/>
    </source>
</evidence>
<evidence type="ECO:0000256" key="3">
    <source>
        <dbReference type="ARBA" id="ARBA00022448"/>
    </source>
</evidence>
<dbReference type="EC" id="7.1.1.-" evidence="11"/>
<evidence type="ECO:0000256" key="11">
    <source>
        <dbReference type="RuleBase" id="RU003639"/>
    </source>
</evidence>
<evidence type="ECO:0000256" key="5">
    <source>
        <dbReference type="ARBA" id="ARBA00022692"/>
    </source>
</evidence>
<evidence type="ECO:0000256" key="9">
    <source>
        <dbReference type="ARBA" id="ARBA00023027"/>
    </source>
</evidence>
<keyword evidence="9 11" id="KW-0520">NAD</keyword>
<keyword evidence="3" id="KW-0813">Transport</keyword>
<sequence length="121" mass="13813">MEFAFLSFVIFFIIATALGLVLMFISNFLGQKVKIVRKNDIYESGVNPVGSATRQYDIKFYLTAILFLLFDVEIVFLLPWALNYHNVTNSGFMVAGFVFFMTVLLVGYIFVIGSKALKWEK</sequence>
<evidence type="ECO:0000256" key="6">
    <source>
        <dbReference type="ARBA" id="ARBA00022719"/>
    </source>
</evidence>
<reference evidence="13 14" key="1">
    <citation type="submission" date="2023-11" db="EMBL/GenBank/DDBJ databases">
        <title>A Novel Polar Bacteriovorax (B. antarcticus) Isolated from the Biocrust in Antarctica.</title>
        <authorList>
            <person name="Mun W."/>
            <person name="Choi S.Y."/>
            <person name="Mitchell R.J."/>
        </authorList>
    </citation>
    <scope>NUCLEOTIDE SEQUENCE [LARGE SCALE GENOMIC DNA]</scope>
    <source>
        <strain evidence="13 14">PP10</strain>
    </source>
</reference>
<keyword evidence="8 12" id="KW-1133">Transmembrane helix</keyword>
<comment type="similarity">
    <text evidence="2 11">Belongs to the complex I subunit 3 family.</text>
</comment>